<dbReference type="Gene3D" id="1.25.40.540">
    <property type="entry name" value="TAP42-like family"/>
    <property type="match status" value="1"/>
</dbReference>
<dbReference type="GO" id="GO:0005829">
    <property type="term" value="C:cytosol"/>
    <property type="evidence" value="ECO:0007669"/>
    <property type="project" value="TreeGrafter"/>
</dbReference>
<protein>
    <submittedName>
        <fullName evidence="2">HDR106Wp</fullName>
    </submittedName>
</protein>
<dbReference type="GeneID" id="28724113"/>
<dbReference type="PANTHER" id="PTHR10933">
    <property type="entry name" value="IMMUNOGLOBULIN-BINDING PROTEIN 1"/>
    <property type="match status" value="1"/>
</dbReference>
<dbReference type="STRING" id="45286.A0A109UZB9"/>
<keyword evidence="3" id="KW-1185">Reference proteome</keyword>
<dbReference type="GO" id="GO:0035303">
    <property type="term" value="P:regulation of dephosphorylation"/>
    <property type="evidence" value="ECO:0007669"/>
    <property type="project" value="TreeGrafter"/>
</dbReference>
<dbReference type="EMBL" id="CP014244">
    <property type="protein sequence ID" value="AMD20848.1"/>
    <property type="molecule type" value="Genomic_DNA"/>
</dbReference>
<evidence type="ECO:0000313" key="3">
    <source>
        <dbReference type="Proteomes" id="UP000243052"/>
    </source>
</evidence>
<reference evidence="2 3" key="1">
    <citation type="submission" date="2016-01" db="EMBL/GenBank/DDBJ databases">
        <title>Genome sequence of the yeast Holleya sinecauda.</title>
        <authorList>
            <person name="Dietrich F.S."/>
        </authorList>
    </citation>
    <scope>NUCLEOTIDE SEQUENCE [LARGE SCALE GENOMIC DNA]</scope>
    <source>
        <strain evidence="2 3">ATCC 58844</strain>
    </source>
</reference>
<evidence type="ECO:0000256" key="1">
    <source>
        <dbReference type="SAM" id="MobiDB-lite"/>
    </source>
</evidence>
<name>A0A109UZB9_9SACH</name>
<dbReference type="GO" id="GO:0009966">
    <property type="term" value="P:regulation of signal transduction"/>
    <property type="evidence" value="ECO:0007669"/>
    <property type="project" value="InterPro"/>
</dbReference>
<proteinExistence type="predicted"/>
<dbReference type="InterPro" id="IPR038511">
    <property type="entry name" value="TAP42/TAP46-like_sf"/>
</dbReference>
<feature type="region of interest" description="Disordered" evidence="1">
    <location>
        <begin position="342"/>
        <end position="361"/>
    </location>
</feature>
<feature type="region of interest" description="Disordered" evidence="1">
    <location>
        <begin position="311"/>
        <end position="335"/>
    </location>
</feature>
<evidence type="ECO:0000313" key="2">
    <source>
        <dbReference type="EMBL" id="AMD20848.1"/>
    </source>
</evidence>
<sequence length="361" mass="42209">MCSVRKRFDELLKSIEKLDSSGRRQNSVEYQQELNSLISNLLECKQIVYDKLALFSDNESLEDLATSSIPFLSLDYHLGQLLSRKQYITSNENREPSNQNKWKLEFIKKAVQVSMQFLMALYDYDLLDASISKVIDKLEDKFNPKYNELYPQPKSAKDIMGAQMNRSAKIKMFQREKEVAAQLAACERERLNSNENEEVLRELYLTQLKHTALKCFHDMEGLLMEMELLTNLKVVPVEETQEPVEERKLRPFEYTDKVETLNKPLLSKHGKVLRNFTLLDKRNQLKDKVFGYGQYGPTMTVEEFLDKEFESGRVLQGGEEPEEEPDEDNEEWNDKEVYKAREWDEFKEANPRGSGNRLNNG</sequence>
<gene>
    <name evidence="2" type="ORF">AW171_hschr42766</name>
</gene>
<dbReference type="Pfam" id="PF04177">
    <property type="entry name" value="TAP42"/>
    <property type="match status" value="1"/>
</dbReference>
<dbReference type="InterPro" id="IPR007304">
    <property type="entry name" value="TAP46-like"/>
</dbReference>
<dbReference type="OrthoDB" id="10261753at2759"/>
<dbReference type="AlphaFoldDB" id="A0A109UZB9"/>
<dbReference type="PANTHER" id="PTHR10933:SF9">
    <property type="entry name" value="IMMUNOGLOBULIN-BINDING PROTEIN 1"/>
    <property type="match status" value="1"/>
</dbReference>
<dbReference type="GO" id="GO:0051721">
    <property type="term" value="F:protein phosphatase 2A binding"/>
    <property type="evidence" value="ECO:0007669"/>
    <property type="project" value="TreeGrafter"/>
</dbReference>
<feature type="compositionally biased region" description="Acidic residues" evidence="1">
    <location>
        <begin position="319"/>
        <end position="331"/>
    </location>
</feature>
<accession>A0A109UZB9</accession>
<dbReference type="Proteomes" id="UP000243052">
    <property type="component" value="Chromosome iv"/>
</dbReference>
<organism evidence="2 3">
    <name type="scientific">Eremothecium sinecaudum</name>
    <dbReference type="NCBI Taxonomy" id="45286"/>
    <lineage>
        <taxon>Eukaryota</taxon>
        <taxon>Fungi</taxon>
        <taxon>Dikarya</taxon>
        <taxon>Ascomycota</taxon>
        <taxon>Saccharomycotina</taxon>
        <taxon>Saccharomycetes</taxon>
        <taxon>Saccharomycetales</taxon>
        <taxon>Saccharomycetaceae</taxon>
        <taxon>Eremothecium</taxon>
    </lineage>
</organism>
<dbReference type="RefSeq" id="XP_017987844.1">
    <property type="nucleotide sequence ID" value="XM_018132355.1"/>
</dbReference>